<feature type="region of interest" description="Disordered" evidence="9">
    <location>
        <begin position="415"/>
        <end position="444"/>
    </location>
</feature>
<comment type="catalytic activity">
    <reaction evidence="8">
        <text>L-seryl-[protein] + ATP = O-phospho-L-seryl-[protein] + ADP + H(+)</text>
        <dbReference type="Rhea" id="RHEA:17989"/>
        <dbReference type="Rhea" id="RHEA-COMP:9863"/>
        <dbReference type="Rhea" id="RHEA-COMP:11604"/>
        <dbReference type="ChEBI" id="CHEBI:15378"/>
        <dbReference type="ChEBI" id="CHEBI:29999"/>
        <dbReference type="ChEBI" id="CHEBI:30616"/>
        <dbReference type="ChEBI" id="CHEBI:83421"/>
        <dbReference type="ChEBI" id="CHEBI:456216"/>
        <dbReference type="EC" id="2.7.11.1"/>
    </reaction>
</comment>
<evidence type="ECO:0000259" key="10">
    <source>
        <dbReference type="PROSITE" id="PS50011"/>
    </source>
</evidence>
<evidence type="ECO:0000313" key="12">
    <source>
        <dbReference type="WBParaSite" id="jg26490"/>
    </source>
</evidence>
<dbReference type="WBParaSite" id="jg26490">
    <property type="protein sequence ID" value="jg26490"/>
    <property type="gene ID" value="jg26490"/>
</dbReference>
<evidence type="ECO:0000256" key="9">
    <source>
        <dbReference type="SAM" id="MobiDB-lite"/>
    </source>
</evidence>
<evidence type="ECO:0000256" key="8">
    <source>
        <dbReference type="ARBA" id="ARBA00048679"/>
    </source>
</evidence>
<dbReference type="Proteomes" id="UP000887574">
    <property type="component" value="Unplaced"/>
</dbReference>
<evidence type="ECO:0000256" key="6">
    <source>
        <dbReference type="ARBA" id="ARBA00022840"/>
    </source>
</evidence>
<feature type="compositionally biased region" description="Basic residues" evidence="9">
    <location>
        <begin position="13"/>
        <end position="27"/>
    </location>
</feature>
<feature type="compositionally biased region" description="Basic and acidic residues" evidence="9">
    <location>
        <begin position="681"/>
        <end position="690"/>
    </location>
</feature>
<proteinExistence type="predicted"/>
<comment type="catalytic activity">
    <reaction evidence="7">
        <text>L-threonyl-[protein] + ATP = O-phospho-L-threonyl-[protein] + ADP + H(+)</text>
        <dbReference type="Rhea" id="RHEA:46608"/>
        <dbReference type="Rhea" id="RHEA-COMP:11060"/>
        <dbReference type="Rhea" id="RHEA-COMP:11605"/>
        <dbReference type="ChEBI" id="CHEBI:15378"/>
        <dbReference type="ChEBI" id="CHEBI:30013"/>
        <dbReference type="ChEBI" id="CHEBI:30616"/>
        <dbReference type="ChEBI" id="CHEBI:61977"/>
        <dbReference type="ChEBI" id="CHEBI:456216"/>
        <dbReference type="EC" id="2.7.11.1"/>
    </reaction>
</comment>
<keyword evidence="2" id="KW-0723">Serine/threonine-protein kinase</keyword>
<dbReference type="GO" id="GO:0004674">
    <property type="term" value="F:protein serine/threonine kinase activity"/>
    <property type="evidence" value="ECO:0007669"/>
    <property type="project" value="UniProtKB-KW"/>
</dbReference>
<dbReference type="Pfam" id="PF00069">
    <property type="entry name" value="Pkinase"/>
    <property type="match status" value="1"/>
</dbReference>
<dbReference type="PROSITE" id="PS50011">
    <property type="entry name" value="PROTEIN_KINASE_DOM"/>
    <property type="match status" value="1"/>
</dbReference>
<feature type="domain" description="Protein kinase" evidence="10">
    <location>
        <begin position="743"/>
        <end position="912"/>
    </location>
</feature>
<dbReference type="GO" id="GO:0005634">
    <property type="term" value="C:nucleus"/>
    <property type="evidence" value="ECO:0007669"/>
    <property type="project" value="TreeGrafter"/>
</dbReference>
<dbReference type="PANTHER" id="PTHR47634:SF9">
    <property type="entry name" value="PROTEIN KINASE DOMAIN-CONTAINING PROTEIN-RELATED"/>
    <property type="match status" value="1"/>
</dbReference>
<keyword evidence="6" id="KW-0067">ATP-binding</keyword>
<dbReference type="GO" id="GO:0000245">
    <property type="term" value="P:spliceosomal complex assembly"/>
    <property type="evidence" value="ECO:0007669"/>
    <property type="project" value="TreeGrafter"/>
</dbReference>
<name>A0A915E779_9BILA</name>
<feature type="region of interest" description="Disordered" evidence="9">
    <location>
        <begin position="613"/>
        <end position="690"/>
    </location>
</feature>
<dbReference type="GO" id="GO:0050684">
    <property type="term" value="P:regulation of mRNA processing"/>
    <property type="evidence" value="ECO:0007669"/>
    <property type="project" value="TreeGrafter"/>
</dbReference>
<feature type="region of interest" description="Disordered" evidence="9">
    <location>
        <begin position="1"/>
        <end position="50"/>
    </location>
</feature>
<dbReference type="InterPro" id="IPR011009">
    <property type="entry name" value="Kinase-like_dom_sf"/>
</dbReference>
<dbReference type="EC" id="2.7.11.1" evidence="1"/>
<dbReference type="Gene3D" id="1.10.510.10">
    <property type="entry name" value="Transferase(Phosphotransferase) domain 1"/>
    <property type="match status" value="1"/>
</dbReference>
<dbReference type="AlphaFoldDB" id="A0A915E779"/>
<dbReference type="Gene3D" id="3.30.200.20">
    <property type="entry name" value="Phosphorylase Kinase, domain 1"/>
    <property type="match status" value="1"/>
</dbReference>
<keyword evidence="5" id="KW-0418">Kinase</keyword>
<feature type="region of interest" description="Disordered" evidence="9">
    <location>
        <begin position="296"/>
        <end position="315"/>
    </location>
</feature>
<reference evidence="12" key="1">
    <citation type="submission" date="2022-11" db="UniProtKB">
        <authorList>
            <consortium name="WormBaseParasite"/>
        </authorList>
    </citation>
    <scope>IDENTIFICATION</scope>
</reference>
<dbReference type="SUPFAM" id="SSF56112">
    <property type="entry name" value="Protein kinase-like (PK-like)"/>
    <property type="match status" value="1"/>
</dbReference>
<dbReference type="GO" id="GO:0005524">
    <property type="term" value="F:ATP binding"/>
    <property type="evidence" value="ECO:0007669"/>
    <property type="project" value="UniProtKB-KW"/>
</dbReference>
<dbReference type="InterPro" id="IPR000719">
    <property type="entry name" value="Prot_kinase_dom"/>
</dbReference>
<feature type="compositionally biased region" description="Polar residues" evidence="9">
    <location>
        <begin position="415"/>
        <end position="424"/>
    </location>
</feature>
<feature type="region of interest" description="Disordered" evidence="9">
    <location>
        <begin position="737"/>
        <end position="769"/>
    </location>
</feature>
<protein>
    <recommendedName>
        <fullName evidence="1">non-specific serine/threonine protein kinase</fullName>
        <ecNumber evidence="1">2.7.11.1</ecNumber>
    </recommendedName>
</protein>
<evidence type="ECO:0000256" key="7">
    <source>
        <dbReference type="ARBA" id="ARBA00047899"/>
    </source>
</evidence>
<feature type="compositionally biased region" description="Polar residues" evidence="9">
    <location>
        <begin position="661"/>
        <end position="679"/>
    </location>
</feature>
<keyword evidence="11" id="KW-1185">Reference proteome</keyword>
<dbReference type="SMART" id="SM00220">
    <property type="entry name" value="S_TKc"/>
    <property type="match status" value="1"/>
</dbReference>
<dbReference type="PANTHER" id="PTHR47634">
    <property type="entry name" value="PROTEIN KINASE DOMAIN-CONTAINING PROTEIN-RELATED"/>
    <property type="match status" value="1"/>
</dbReference>
<keyword evidence="4" id="KW-0547">Nucleotide-binding</keyword>
<feature type="compositionally biased region" description="Polar residues" evidence="9">
    <location>
        <begin position="306"/>
        <end position="315"/>
    </location>
</feature>
<evidence type="ECO:0000256" key="5">
    <source>
        <dbReference type="ARBA" id="ARBA00022777"/>
    </source>
</evidence>
<evidence type="ECO:0000256" key="3">
    <source>
        <dbReference type="ARBA" id="ARBA00022679"/>
    </source>
</evidence>
<dbReference type="GO" id="GO:0005737">
    <property type="term" value="C:cytoplasm"/>
    <property type="evidence" value="ECO:0007669"/>
    <property type="project" value="TreeGrafter"/>
</dbReference>
<evidence type="ECO:0000256" key="1">
    <source>
        <dbReference type="ARBA" id="ARBA00012513"/>
    </source>
</evidence>
<feature type="compositionally biased region" description="Low complexity" evidence="9">
    <location>
        <begin position="296"/>
        <end position="305"/>
    </location>
</feature>
<dbReference type="InterPro" id="IPR051334">
    <property type="entry name" value="SRPK"/>
</dbReference>
<evidence type="ECO:0000256" key="2">
    <source>
        <dbReference type="ARBA" id="ARBA00022527"/>
    </source>
</evidence>
<evidence type="ECO:0000313" key="11">
    <source>
        <dbReference type="Proteomes" id="UP000887574"/>
    </source>
</evidence>
<accession>A0A915E779</accession>
<evidence type="ECO:0000256" key="4">
    <source>
        <dbReference type="ARBA" id="ARBA00022741"/>
    </source>
</evidence>
<organism evidence="11 12">
    <name type="scientific">Ditylenchus dipsaci</name>
    <dbReference type="NCBI Taxonomy" id="166011"/>
    <lineage>
        <taxon>Eukaryota</taxon>
        <taxon>Metazoa</taxon>
        <taxon>Ecdysozoa</taxon>
        <taxon>Nematoda</taxon>
        <taxon>Chromadorea</taxon>
        <taxon>Rhabditida</taxon>
        <taxon>Tylenchina</taxon>
        <taxon>Tylenchomorpha</taxon>
        <taxon>Sphaerularioidea</taxon>
        <taxon>Anguinidae</taxon>
        <taxon>Anguininae</taxon>
        <taxon>Ditylenchus</taxon>
    </lineage>
</organism>
<keyword evidence="3" id="KW-0808">Transferase</keyword>
<feature type="compositionally biased region" description="Acidic residues" evidence="9">
    <location>
        <begin position="623"/>
        <end position="649"/>
    </location>
</feature>
<sequence length="912" mass="100683">MASKDEKKVLTMQKKKKRKNNKKKNAVKPKPPSHLILDDSADPDPLELKSSPSIRRRIQIFGGNQSGTYKLLSQPGFKGFGIAIATKTKHLALAESLTSFSTTEVESGSEFGMQKHSSSNLLGNDLVRSVYVDAQSADEMSVNVSAPLPEDLSRSIYVDAMEEDEDLTGFITGSATPSSMIQSIYVDASSGEEEVEDGLDGGFGAEIQMMTQQFLAEVSNEEVEKELESSEKEMKNLGEKVEISKKPLHSPDLDGSLETLYKKPERKESGGHHRFDSYIASRSQACVPAFARKASATTKSATKPSNLKQPNTPTTSLHFSFLKSPNRLANRVRANLPLTSQASTQAHSKAAEMREIESGMAEFVEVKRGTRLRLPRVWIYPVGVRLRPLLLFAMMRIMPEEFKNMVSLDNQLENAGNQSETVKNQPEPLKNQPDTARNQQEERLKTSEALCNPPENQLLDENILKTAKKRVGRYEKCTRNFERPASNGKNDAQTASFICNQDAFVNNQQNQDLSALSTIQTPLSCPPETATFSCNTEKAFVNSVAEDCLVSTTVNTPLWSPSETAIFTYNEESVVVNSTPRPSLETVESVLTFNYVSGAVKKRVGVAKCLGYASSSSSSCSSGEEDEEDSSTDTGDSQDDEDTSTDESDEVKTLDDGLLLANNSRANKSKPQYENASGTEDSDRGPHSKELQDAFNANNMAALEDFYRNYHNNQMGSQVPLDPTSFADHFGQTLPEWNKHNGTDISPSAGKGVLGSDDEEQEDPKDYRKGGYHPVQIGDVFNSKYHVIRKLGKAFVALKIVKSAEHYTEAALDEIKLLKAVCESDPEDSGCQRIVQLLDQFNVTGVNGTHVCMVFEVLGCNLLKLIIRSNYEGLPIEQVKVIIKQVLEGLHYLHSKCSIIHTDIKPEMCWSL</sequence>